<gene>
    <name evidence="1" type="ORF">TNCV_2341911</name>
</gene>
<name>A0A8X6R5C4_TRICX</name>
<dbReference type="AlphaFoldDB" id="A0A8X6R5C4"/>
<evidence type="ECO:0000313" key="1">
    <source>
        <dbReference type="EMBL" id="GFX86122.1"/>
    </source>
</evidence>
<dbReference type="Proteomes" id="UP000887159">
    <property type="component" value="Unassembled WGS sequence"/>
</dbReference>
<proteinExistence type="predicted"/>
<comment type="caution">
    <text evidence="1">The sequence shown here is derived from an EMBL/GenBank/DDBJ whole genome shotgun (WGS) entry which is preliminary data.</text>
</comment>
<sequence length="191" mass="21210">MNYSIAIVEQNKPNVQLPEPGHPGASLQGLTGRHFPEHIPPTGKKSTPTRQWLTYYRKSYGKAMETGKNSLVLESFPCAYFSISSISEGRIICVPKTVSSLVVRALDSRLEGLGLMPDPSEYTRSTCSLNQWSESPVGDHYRFNVLENISLFSSSCLNCKREIDGVTIYRVEVKPVSGSANFPSFSTERTQ</sequence>
<accession>A0A8X6R5C4</accession>
<protein>
    <submittedName>
        <fullName evidence="1">Uncharacterized protein</fullName>
    </submittedName>
</protein>
<keyword evidence="2" id="KW-1185">Reference proteome</keyword>
<reference evidence="1" key="1">
    <citation type="submission" date="2020-08" db="EMBL/GenBank/DDBJ databases">
        <title>Multicomponent nature underlies the extraordinary mechanical properties of spider dragline silk.</title>
        <authorList>
            <person name="Kono N."/>
            <person name="Nakamura H."/>
            <person name="Mori M."/>
            <person name="Yoshida Y."/>
            <person name="Ohtoshi R."/>
            <person name="Malay A.D."/>
            <person name="Moran D.A.P."/>
            <person name="Tomita M."/>
            <person name="Numata K."/>
            <person name="Arakawa K."/>
        </authorList>
    </citation>
    <scope>NUCLEOTIDE SEQUENCE</scope>
</reference>
<dbReference type="EMBL" id="BMAU01021003">
    <property type="protein sequence ID" value="GFX86122.1"/>
    <property type="molecule type" value="Genomic_DNA"/>
</dbReference>
<evidence type="ECO:0000313" key="2">
    <source>
        <dbReference type="Proteomes" id="UP000887159"/>
    </source>
</evidence>
<organism evidence="1 2">
    <name type="scientific">Trichonephila clavipes</name>
    <name type="common">Golden silk orbweaver</name>
    <name type="synonym">Nephila clavipes</name>
    <dbReference type="NCBI Taxonomy" id="2585209"/>
    <lineage>
        <taxon>Eukaryota</taxon>
        <taxon>Metazoa</taxon>
        <taxon>Ecdysozoa</taxon>
        <taxon>Arthropoda</taxon>
        <taxon>Chelicerata</taxon>
        <taxon>Arachnida</taxon>
        <taxon>Araneae</taxon>
        <taxon>Araneomorphae</taxon>
        <taxon>Entelegynae</taxon>
        <taxon>Araneoidea</taxon>
        <taxon>Nephilidae</taxon>
        <taxon>Trichonephila</taxon>
    </lineage>
</organism>